<dbReference type="Gene3D" id="3.40.50.1820">
    <property type="entry name" value="alpha/beta hydrolase"/>
    <property type="match status" value="1"/>
</dbReference>
<dbReference type="InterPro" id="IPR002018">
    <property type="entry name" value="CarbesteraseB"/>
</dbReference>
<dbReference type="Pfam" id="PF00135">
    <property type="entry name" value="COesterase"/>
    <property type="match status" value="1"/>
</dbReference>
<comment type="similarity">
    <text evidence="1">Belongs to the type-B carboxylesterase/lipase family.</text>
</comment>
<evidence type="ECO:0000256" key="1">
    <source>
        <dbReference type="ARBA" id="ARBA00005964"/>
    </source>
</evidence>
<evidence type="ECO:0000256" key="4">
    <source>
        <dbReference type="ARBA" id="ARBA00023180"/>
    </source>
</evidence>
<evidence type="ECO:0000313" key="7">
    <source>
        <dbReference type="EMBL" id="ROT66274.1"/>
    </source>
</evidence>
<dbReference type="InterPro" id="IPR019819">
    <property type="entry name" value="Carboxylesterase_B_CS"/>
</dbReference>
<keyword evidence="5" id="KW-0732">Signal</keyword>
<evidence type="ECO:0000313" key="8">
    <source>
        <dbReference type="Proteomes" id="UP000283509"/>
    </source>
</evidence>
<feature type="domain" description="Carboxylesterase type B" evidence="6">
    <location>
        <begin position="24"/>
        <end position="520"/>
    </location>
</feature>
<dbReference type="PANTHER" id="PTHR43142">
    <property type="entry name" value="CARBOXYLIC ESTER HYDROLASE"/>
    <property type="match status" value="1"/>
</dbReference>
<dbReference type="GO" id="GO:0052689">
    <property type="term" value="F:carboxylic ester hydrolase activity"/>
    <property type="evidence" value="ECO:0007669"/>
    <property type="project" value="UniProtKB-KW"/>
</dbReference>
<evidence type="ECO:0000256" key="5">
    <source>
        <dbReference type="SAM" id="SignalP"/>
    </source>
</evidence>
<dbReference type="SUPFAM" id="SSF53474">
    <property type="entry name" value="alpha/beta-Hydrolases"/>
    <property type="match status" value="1"/>
</dbReference>
<reference evidence="7 8" key="1">
    <citation type="submission" date="2018-04" db="EMBL/GenBank/DDBJ databases">
        <authorList>
            <person name="Zhang X."/>
            <person name="Yuan J."/>
            <person name="Li F."/>
            <person name="Xiang J."/>
        </authorList>
    </citation>
    <scope>NUCLEOTIDE SEQUENCE [LARGE SCALE GENOMIC DNA]</scope>
    <source>
        <tissue evidence="7">Muscle</tissue>
    </source>
</reference>
<dbReference type="PANTHER" id="PTHR43142:SF1">
    <property type="entry name" value="CARBOXYLIC ESTER HYDROLASE"/>
    <property type="match status" value="1"/>
</dbReference>
<accession>A0A423SQ32</accession>
<feature type="chain" id="PRO_5019310911" evidence="5">
    <location>
        <begin position="19"/>
        <end position="579"/>
    </location>
</feature>
<dbReference type="PROSITE" id="PS00941">
    <property type="entry name" value="CARBOXYLESTERASE_B_2"/>
    <property type="match status" value="1"/>
</dbReference>
<keyword evidence="2" id="KW-0719">Serine esterase</keyword>
<feature type="signal peptide" evidence="5">
    <location>
        <begin position="1"/>
        <end position="18"/>
    </location>
</feature>
<comment type="caution">
    <text evidence="7">The sequence shown here is derived from an EMBL/GenBank/DDBJ whole genome shotgun (WGS) entry which is preliminary data.</text>
</comment>
<dbReference type="AlphaFoldDB" id="A0A423SQ32"/>
<protein>
    <submittedName>
        <fullName evidence="7">JHE-like carboxylesterase 1</fullName>
    </submittedName>
</protein>
<evidence type="ECO:0000256" key="2">
    <source>
        <dbReference type="ARBA" id="ARBA00022487"/>
    </source>
</evidence>
<dbReference type="OrthoDB" id="19653at2759"/>
<keyword evidence="3" id="KW-0378">Hydrolase</keyword>
<evidence type="ECO:0000256" key="3">
    <source>
        <dbReference type="ARBA" id="ARBA00022801"/>
    </source>
</evidence>
<proteinExistence type="inferred from homology"/>
<dbReference type="Proteomes" id="UP000283509">
    <property type="component" value="Unassembled WGS sequence"/>
</dbReference>
<keyword evidence="8" id="KW-1185">Reference proteome</keyword>
<name>A0A423SQ32_PENVA</name>
<reference evidence="7 8" key="2">
    <citation type="submission" date="2019-01" db="EMBL/GenBank/DDBJ databases">
        <title>The decoding of complex shrimp genome reveals the adaptation for benthos swimmer, frequently molting mechanism and breeding impact on genome.</title>
        <authorList>
            <person name="Sun Y."/>
            <person name="Gao Y."/>
            <person name="Yu Y."/>
        </authorList>
    </citation>
    <scope>NUCLEOTIDE SEQUENCE [LARGE SCALE GENOMIC DNA]</scope>
    <source>
        <tissue evidence="7">Muscle</tissue>
    </source>
</reference>
<organism evidence="7 8">
    <name type="scientific">Penaeus vannamei</name>
    <name type="common">Whiteleg shrimp</name>
    <name type="synonym">Litopenaeus vannamei</name>
    <dbReference type="NCBI Taxonomy" id="6689"/>
    <lineage>
        <taxon>Eukaryota</taxon>
        <taxon>Metazoa</taxon>
        <taxon>Ecdysozoa</taxon>
        <taxon>Arthropoda</taxon>
        <taxon>Crustacea</taxon>
        <taxon>Multicrustacea</taxon>
        <taxon>Malacostraca</taxon>
        <taxon>Eumalacostraca</taxon>
        <taxon>Eucarida</taxon>
        <taxon>Decapoda</taxon>
        <taxon>Dendrobranchiata</taxon>
        <taxon>Penaeoidea</taxon>
        <taxon>Penaeidae</taxon>
        <taxon>Penaeus</taxon>
    </lineage>
</organism>
<dbReference type="InterPro" id="IPR029058">
    <property type="entry name" value="AB_hydrolase_fold"/>
</dbReference>
<dbReference type="EMBL" id="QCYY01002964">
    <property type="protein sequence ID" value="ROT66274.1"/>
    <property type="molecule type" value="Genomic_DNA"/>
</dbReference>
<evidence type="ECO:0000259" key="6">
    <source>
        <dbReference type="Pfam" id="PF00135"/>
    </source>
</evidence>
<keyword evidence="4" id="KW-0325">Glycoprotein</keyword>
<sequence length="579" mass="64096">MRFLVSAVLLWLSAAAAAEEETVSVQLLQGVIEGSRSEAKGGKSFYSFQGIPYAEPPVGSLRFKDPLPAGAWEGVRNGFVAPPACPQPFYPLKTSEDCLFLNVFTPRANKSDLPVMVWFLPGGFVMGSMEIYRPEYLVAKDVVYVTVQSRIGILGYLSTEDSELPGNLGLKDQTLALKWVQDNIHALGGDPDKVTIFGQNAGGASVHYHILSPMSKGLFKRAIMQSGTALCSWSVREDHRYMAGQIGSILDCPGATENPNSADLIECLKKVPADQLTAALLKLPSPYVMGPRVDGEFLPDHPATLVREGRYNRVDIIAGKTRDEGALNVRTFLKDGVVDAMIKSFGMIGPYIMEINVWDDNIDFIGRLIFHRYMGPIEFDMSKVHTLVKLIGDCYFNMCTMDAIENHARNTAFGNSVYAYELQHRGEHTFTDLYMGPTPDWILNDVSHMDDLQYLFDFKYLNISLSTEEDFFVSRIMVDLWTNFAATGDPTPDMSLGFKWTPTEVSKTSYLGITSSPTMKVVDDRQANDLVMLLFSQRGGNCQSGDPLLRPSPSLLLSLLPCFLYSSPLPPIPFLAFSS</sequence>
<gene>
    <name evidence="7" type="ORF">C7M84_015704</name>
</gene>